<sequence>MTSGAGAEGSTTPARRPVVVLVSPDSGEVLLEEFGRYQRDYEVHLTRSVAEALDLTARVADEGGRIALFVLDSALRDGVEPVPVDGSGGYPHADTVLVTFARLRSVVPTARRLVVAHWSRFREDADTLRAGLAKGKYDGYLLIPRGMRDEEFHQAVSELLSDWNATVGGHEVEALRIVSDGTDPLTLAIRDYLDRMGMPHRVHHPGSETGREVLARWTGGPTLPLVDAFERGTYAPRTVRDVAVATFGRPESFDREQVVDLLVVGAGPAGLAAAVYGASEGLSTVVLEADAVGGQAGTSSMIRNYLGFPRGVSGMRLAQRARLQAIRFGTRFLAGWEVTGLVPGELLPDGGRSPHRVLSDGGEVLARAVVVATGVRYRRLGVPAVEELVGLGVFYGSAMTAAREMEGQDVVVVGGGNSAGQAAIHLARFARSVTIMVRRPDLRSTMSDYLVNEIGWSPRIAVQPCSEVVDGGGDGRLQWLDVRDTTSGAVTRREVGGLFLLLGAEPHCGWLPEQVALDGRGFVLTGRDVPREAWRDGLPPESLATTVPGVFAAGDVRAGSMKRVAAASGEGASVVPLVHAWLAPDGG</sequence>
<evidence type="ECO:0000259" key="4">
    <source>
        <dbReference type="Pfam" id="PF07992"/>
    </source>
</evidence>
<dbReference type="EMBL" id="WPCU01000006">
    <property type="protein sequence ID" value="MVA76431.1"/>
    <property type="molecule type" value="Genomic_DNA"/>
</dbReference>
<dbReference type="Pfam" id="PF07992">
    <property type="entry name" value="Pyr_redox_2"/>
    <property type="match status" value="1"/>
</dbReference>
<dbReference type="RefSeq" id="WP_331714672.1">
    <property type="nucleotide sequence ID" value="NZ_WPCU01000006.1"/>
</dbReference>
<dbReference type="InterPro" id="IPR036188">
    <property type="entry name" value="FAD/NAD-bd_sf"/>
</dbReference>
<keyword evidence="2" id="KW-0560">Oxidoreductase</keyword>
<reference evidence="5 6" key="1">
    <citation type="submission" date="2019-12" db="EMBL/GenBank/DDBJ databases">
        <title>Auraticoccus cholistani sp. nov., an actinomycete isolated from soil of Cholistan desert.</title>
        <authorList>
            <person name="Cheema M.T."/>
        </authorList>
    </citation>
    <scope>NUCLEOTIDE SEQUENCE [LARGE SCALE GENOMIC DNA]</scope>
    <source>
        <strain evidence="5 6">F435</strain>
    </source>
</reference>
<name>A0A6A9UUS1_9ACTN</name>
<dbReference type="GO" id="GO:0004497">
    <property type="term" value="F:monooxygenase activity"/>
    <property type="evidence" value="ECO:0007669"/>
    <property type="project" value="UniProtKB-KW"/>
</dbReference>
<accession>A0A6A9UUS1</accession>
<dbReference type="AlphaFoldDB" id="A0A6A9UUS1"/>
<evidence type="ECO:0000256" key="2">
    <source>
        <dbReference type="ARBA" id="ARBA00023002"/>
    </source>
</evidence>
<comment type="catalytic activity">
    <reaction evidence="3">
        <text>[thioredoxin]-dithiol + NADP(+) = [thioredoxin]-disulfide + NADPH + H(+)</text>
        <dbReference type="Rhea" id="RHEA:20345"/>
        <dbReference type="Rhea" id="RHEA-COMP:10698"/>
        <dbReference type="Rhea" id="RHEA-COMP:10700"/>
        <dbReference type="ChEBI" id="CHEBI:15378"/>
        <dbReference type="ChEBI" id="CHEBI:29950"/>
        <dbReference type="ChEBI" id="CHEBI:50058"/>
        <dbReference type="ChEBI" id="CHEBI:57783"/>
        <dbReference type="ChEBI" id="CHEBI:58349"/>
        <dbReference type="EC" id="1.8.1.9"/>
    </reaction>
</comment>
<gene>
    <name evidence="5" type="ORF">GC722_10405</name>
</gene>
<dbReference type="PRINTS" id="PR00368">
    <property type="entry name" value="FADPNR"/>
</dbReference>
<dbReference type="InterPro" id="IPR050097">
    <property type="entry name" value="Ferredoxin-NADP_redctase_2"/>
</dbReference>
<comment type="caution">
    <text evidence="5">The sequence shown here is derived from an EMBL/GenBank/DDBJ whole genome shotgun (WGS) entry which is preliminary data.</text>
</comment>
<protein>
    <submittedName>
        <fullName evidence="5">SidA/IucD/PvdA family monooxygenase</fullName>
    </submittedName>
</protein>
<evidence type="ECO:0000256" key="1">
    <source>
        <dbReference type="ARBA" id="ARBA00022630"/>
    </source>
</evidence>
<dbReference type="Gene3D" id="3.50.50.60">
    <property type="entry name" value="FAD/NAD(P)-binding domain"/>
    <property type="match status" value="2"/>
</dbReference>
<keyword evidence="6" id="KW-1185">Reference proteome</keyword>
<keyword evidence="1" id="KW-0285">Flavoprotein</keyword>
<organism evidence="5 6">
    <name type="scientific">Auraticoccus cholistanensis</name>
    <dbReference type="NCBI Taxonomy" id="2656650"/>
    <lineage>
        <taxon>Bacteria</taxon>
        <taxon>Bacillati</taxon>
        <taxon>Actinomycetota</taxon>
        <taxon>Actinomycetes</taxon>
        <taxon>Propionibacteriales</taxon>
        <taxon>Propionibacteriaceae</taxon>
        <taxon>Auraticoccus</taxon>
    </lineage>
</organism>
<dbReference type="Proteomes" id="UP000435304">
    <property type="component" value="Unassembled WGS sequence"/>
</dbReference>
<proteinExistence type="predicted"/>
<dbReference type="SUPFAM" id="SSF51905">
    <property type="entry name" value="FAD/NAD(P)-binding domain"/>
    <property type="match status" value="2"/>
</dbReference>
<dbReference type="GO" id="GO:0004791">
    <property type="term" value="F:thioredoxin-disulfide reductase (NADPH) activity"/>
    <property type="evidence" value="ECO:0007669"/>
    <property type="project" value="UniProtKB-EC"/>
</dbReference>
<dbReference type="PRINTS" id="PR00469">
    <property type="entry name" value="PNDRDTASEII"/>
</dbReference>
<dbReference type="InterPro" id="IPR023753">
    <property type="entry name" value="FAD/NAD-binding_dom"/>
</dbReference>
<feature type="domain" description="FAD/NAD(P)-binding" evidence="4">
    <location>
        <begin position="260"/>
        <end position="571"/>
    </location>
</feature>
<evidence type="ECO:0000313" key="6">
    <source>
        <dbReference type="Proteomes" id="UP000435304"/>
    </source>
</evidence>
<dbReference type="PANTHER" id="PTHR48105">
    <property type="entry name" value="THIOREDOXIN REDUCTASE 1-RELATED-RELATED"/>
    <property type="match status" value="1"/>
</dbReference>
<keyword evidence="5" id="KW-0503">Monooxygenase</keyword>
<evidence type="ECO:0000313" key="5">
    <source>
        <dbReference type="EMBL" id="MVA76431.1"/>
    </source>
</evidence>
<evidence type="ECO:0000256" key="3">
    <source>
        <dbReference type="ARBA" id="ARBA00048132"/>
    </source>
</evidence>